<comment type="caution">
    <text evidence="3">The sequence shown here is derived from an EMBL/GenBank/DDBJ whole genome shotgun (WGS) entry which is preliminary data.</text>
</comment>
<proteinExistence type="predicted"/>
<dbReference type="NCBIfam" id="NF004829">
    <property type="entry name" value="PRK06183.1-3"/>
    <property type="match status" value="1"/>
</dbReference>
<dbReference type="Pfam" id="PF01494">
    <property type="entry name" value="FAD_binding_3"/>
    <property type="match status" value="1"/>
</dbReference>
<evidence type="ECO:0000256" key="1">
    <source>
        <dbReference type="ARBA" id="ARBA00023002"/>
    </source>
</evidence>
<keyword evidence="1" id="KW-0560">Oxidoreductase</keyword>
<dbReference type="EMBL" id="BCSY01000028">
    <property type="protein sequence ID" value="GAS93846.1"/>
    <property type="molecule type" value="Genomic_DNA"/>
</dbReference>
<dbReference type="GO" id="GO:0071949">
    <property type="term" value="F:FAD binding"/>
    <property type="evidence" value="ECO:0007669"/>
    <property type="project" value="InterPro"/>
</dbReference>
<dbReference type="Proteomes" id="UP000069443">
    <property type="component" value="Unassembled WGS sequence"/>
</dbReference>
<dbReference type="Gene3D" id="3.30.70.2450">
    <property type="match status" value="1"/>
</dbReference>
<feature type="domain" description="FAD-binding" evidence="2">
    <location>
        <begin position="7"/>
        <end position="347"/>
    </location>
</feature>
<dbReference type="PANTHER" id="PTHR43476:SF3">
    <property type="entry name" value="FAD-BINDING MONOOXYGENASE"/>
    <property type="match status" value="1"/>
</dbReference>
<sequence>MPESEVYDVIIVGFGPAGAAAANAAGALGLRTLVVERDLAIFDRQRAIALDDEALRVIRGLGLIDEVTAHMHLGITARFVGMDGKPFLSTPSAPTTYTGYSLANFFHQPALEHALREGLKRFPCVEVRAGWTASLVGQGAHVVTLELTDEQEQSVHVSGRYVLACDGGSSSLRKQLGIAFAGTSYAEQWMDVQARVKRPLHRPPHFDFVCSPERPGVRCPCPGGYYRWEWRINPGEDADAMLSEDNIWRMLAVEGVTPDHIEIARTWCYTFHVRKAQRWRVGRVLLLGDAAHVMPPFAGQGISGAFRDAANVVWKLDAVVRGRASDALLDTYQSEREPHHDAMTQRAVTFGKIVMTQRPSIAWLRDKVLRTATRIPGVMAALVRRIGAPTPLGPGCLPAHRANGMVGYLVTPARVALPGAASTYIDDALGQGWTILGLDADPRDTMHESSARAWERLGARFLTIRPGTSVVQGDELGDPTGQLWDAMVAHDVNYLVVRPDRYVYAATTYGHEIGAPMFAQSEHATGAPVRTLDRSAG</sequence>
<keyword evidence="3" id="KW-0503">Monooxygenase</keyword>
<protein>
    <submittedName>
        <fullName evidence="3">FAD-binding monooxygenase</fullName>
    </submittedName>
</protein>
<evidence type="ECO:0000313" key="4">
    <source>
        <dbReference type="Proteomes" id="UP000069443"/>
    </source>
</evidence>
<dbReference type="SUPFAM" id="SSF51905">
    <property type="entry name" value="FAD/NAD(P)-binding domain"/>
    <property type="match status" value="1"/>
</dbReference>
<dbReference type="AlphaFoldDB" id="A0A100W946"/>
<reference evidence="4" key="1">
    <citation type="journal article" date="2016" name="Genome Announc.">
        <title>Draft Genome Sequences of Five Rapidly Growing Mycobacterium Species, M. thermoresistibile, M. fortuitum subsp. acetamidolyticum, M. canariasense, M. brisbanense, and M. novocastrense.</title>
        <authorList>
            <person name="Katahira K."/>
            <person name="Ogura Y."/>
            <person name="Gotoh Y."/>
            <person name="Hayashi T."/>
        </authorList>
    </citation>
    <scope>NUCLEOTIDE SEQUENCE [LARGE SCALE GENOMIC DNA]</scope>
    <source>
        <strain evidence="4">JCM15298</strain>
    </source>
</reference>
<dbReference type="GO" id="GO:0019622">
    <property type="term" value="P:3-(3-hydroxy)phenylpropionate catabolic process"/>
    <property type="evidence" value="ECO:0007669"/>
    <property type="project" value="TreeGrafter"/>
</dbReference>
<name>A0A100W946_MYCCR</name>
<dbReference type="Gene3D" id="3.50.50.60">
    <property type="entry name" value="FAD/NAD(P)-binding domain"/>
    <property type="match status" value="1"/>
</dbReference>
<gene>
    <name evidence="3" type="ORF">RMCC_0812</name>
</gene>
<dbReference type="PANTHER" id="PTHR43476">
    <property type="entry name" value="3-(3-HYDROXY-PHENYL)PROPIONATE/3-HYDROXYCINNAMIC ACID HYDROXYLASE"/>
    <property type="match status" value="1"/>
</dbReference>
<reference evidence="4" key="2">
    <citation type="submission" date="2016-02" db="EMBL/GenBank/DDBJ databases">
        <title>Draft genome sequence of five rapidly growing Mycobacterium species.</title>
        <authorList>
            <person name="Katahira K."/>
            <person name="Gotou Y."/>
            <person name="Iida K."/>
            <person name="Ogura Y."/>
            <person name="Hayashi T."/>
        </authorList>
    </citation>
    <scope>NUCLEOTIDE SEQUENCE [LARGE SCALE GENOMIC DNA]</scope>
    <source>
        <strain evidence="4">JCM15298</strain>
    </source>
</reference>
<dbReference type="InterPro" id="IPR002938">
    <property type="entry name" value="FAD-bd"/>
</dbReference>
<dbReference type="InterPro" id="IPR050631">
    <property type="entry name" value="PheA/TfdB_FAD_monoxygenase"/>
</dbReference>
<dbReference type="PRINTS" id="PR00420">
    <property type="entry name" value="RNGMNOXGNASE"/>
</dbReference>
<dbReference type="InterPro" id="IPR036188">
    <property type="entry name" value="FAD/NAD-bd_sf"/>
</dbReference>
<evidence type="ECO:0000313" key="3">
    <source>
        <dbReference type="EMBL" id="GAS93846.1"/>
    </source>
</evidence>
<keyword evidence="4" id="KW-1185">Reference proteome</keyword>
<accession>A0A100W946</accession>
<dbReference type="OrthoDB" id="8670884at2"/>
<organism evidence="3 4">
    <name type="scientific">Mycolicibacterium canariasense</name>
    <name type="common">Mycobacterium canariasense</name>
    <dbReference type="NCBI Taxonomy" id="228230"/>
    <lineage>
        <taxon>Bacteria</taxon>
        <taxon>Bacillati</taxon>
        <taxon>Actinomycetota</taxon>
        <taxon>Actinomycetes</taxon>
        <taxon>Mycobacteriales</taxon>
        <taxon>Mycobacteriaceae</taxon>
        <taxon>Mycolicibacterium</taxon>
    </lineage>
</organism>
<dbReference type="STRING" id="228230.RMCC_0812"/>
<evidence type="ECO:0000259" key="2">
    <source>
        <dbReference type="Pfam" id="PF01494"/>
    </source>
</evidence>
<dbReference type="RefSeq" id="WP_062655192.1">
    <property type="nucleotide sequence ID" value="NZ_BCSY01000028.1"/>
</dbReference>
<dbReference type="GO" id="GO:0008688">
    <property type="term" value="F:3-(3-hydroxyphenyl)propionate hydroxylase activity"/>
    <property type="evidence" value="ECO:0007669"/>
    <property type="project" value="TreeGrafter"/>
</dbReference>